<proteinExistence type="predicted"/>
<protein>
    <submittedName>
        <fullName evidence="1">Uncharacterized protein</fullName>
    </submittedName>
</protein>
<dbReference type="EMBL" id="MN739531">
    <property type="protein sequence ID" value="QHT11060.1"/>
    <property type="molecule type" value="Genomic_DNA"/>
</dbReference>
<evidence type="ECO:0000313" key="1">
    <source>
        <dbReference type="EMBL" id="QHT11060.1"/>
    </source>
</evidence>
<reference evidence="1" key="1">
    <citation type="journal article" date="2020" name="Nature">
        <title>Giant virus diversity and host interactions through global metagenomics.</title>
        <authorList>
            <person name="Schulz F."/>
            <person name="Roux S."/>
            <person name="Paez-Espino D."/>
            <person name="Jungbluth S."/>
            <person name="Walsh D.A."/>
            <person name="Denef V.J."/>
            <person name="McMahon K.D."/>
            <person name="Konstantinidis K.T."/>
            <person name="Eloe-Fadrosh E.A."/>
            <person name="Kyrpides N.C."/>
            <person name="Woyke T."/>
        </authorList>
    </citation>
    <scope>NUCLEOTIDE SEQUENCE</scope>
    <source>
        <strain evidence="1">GVMAG-M-3300023174-111</strain>
    </source>
</reference>
<name>A0A6C0D478_9ZZZZ</name>
<dbReference type="AlphaFoldDB" id="A0A6C0D478"/>
<sequence>MTNIPKGESIAPDKNTGVEIGKTRYKINTTNNEISNLDKDLNTSGIFMEANILYISIIFCRKIEIGFCEFTK</sequence>
<organism evidence="1">
    <name type="scientific">viral metagenome</name>
    <dbReference type="NCBI Taxonomy" id="1070528"/>
    <lineage>
        <taxon>unclassified sequences</taxon>
        <taxon>metagenomes</taxon>
        <taxon>organismal metagenomes</taxon>
    </lineage>
</organism>
<accession>A0A6C0D478</accession>